<dbReference type="EMBL" id="CAJMWW010000113">
    <property type="protein sequence ID" value="CAE6445490.1"/>
    <property type="molecule type" value="Genomic_DNA"/>
</dbReference>
<dbReference type="SUPFAM" id="SSF52374">
    <property type="entry name" value="Nucleotidylyl transferase"/>
    <property type="match status" value="1"/>
</dbReference>
<comment type="caution">
    <text evidence="13">The sequence shown here is derived from an EMBL/GenBank/DDBJ whole genome shotgun (WGS) entry which is preliminary data.</text>
</comment>
<dbReference type="Proteomes" id="UP000663841">
    <property type="component" value="Unassembled WGS sequence"/>
</dbReference>
<proteinExistence type="inferred from homology"/>
<evidence type="ECO:0000256" key="5">
    <source>
        <dbReference type="ARBA" id="ARBA00022598"/>
    </source>
</evidence>
<keyword evidence="6" id="KW-0566">Pantothenate biosynthesis</keyword>
<evidence type="ECO:0000256" key="10">
    <source>
        <dbReference type="ARBA" id="ARBA00032806"/>
    </source>
</evidence>
<dbReference type="GO" id="GO:0004592">
    <property type="term" value="F:pantoate-beta-alanine ligase activity"/>
    <property type="evidence" value="ECO:0007669"/>
    <property type="project" value="UniProtKB-EC"/>
</dbReference>
<dbReference type="Gene3D" id="3.40.50.620">
    <property type="entry name" value="HUPs"/>
    <property type="match status" value="1"/>
</dbReference>
<evidence type="ECO:0000256" key="9">
    <source>
        <dbReference type="ARBA" id="ARBA00029902"/>
    </source>
</evidence>
<sequence>MMNVLRIQAHTLRRLTAGGLSSSLARSVSSSSRVPASALPGYPTPGQAFSPPPAPSSIVENTPAATSVSATSGVAAATTDTAAVKSDSILPKSDIPIITTIADFREWRDKAFREGKTVGFVPTMGALHDGHISLVRESLYENDLTVVSIYVNPAQFAPHEDLATYPRTLEKDALLLSTCSYLPSTPNATLRSPSAIFLPSTKEMYPSGLSHSTQLSTYVVPPPSLTNQMEGLSRPTFFRGVATVVSKLLNITIPTRVYLGQKDIQQALLMKSMVKELCFPTRVRVIETVRGDKGLALSSRNAYLQGVEKDVAGTLRSALKEVEKAWYGGMSRSEALATGKQYVDGVVQANAGKVEMKLDYIEMNDPHTFEPLGEEVKSESAAGKGPGVILSGALWVGKTRLIDNVLLGEVQWVFE</sequence>
<dbReference type="NCBIfam" id="TIGR00018">
    <property type="entry name" value="panC"/>
    <property type="match status" value="1"/>
</dbReference>
<evidence type="ECO:0000256" key="12">
    <source>
        <dbReference type="SAM" id="MobiDB-lite"/>
    </source>
</evidence>
<keyword evidence="8" id="KW-0067">ATP-binding</keyword>
<evidence type="ECO:0000313" key="13">
    <source>
        <dbReference type="EMBL" id="CAE6445490.1"/>
    </source>
</evidence>
<dbReference type="Gene3D" id="3.30.1300.10">
    <property type="entry name" value="Pantoate-beta-alanine ligase, C-terminal domain"/>
    <property type="match status" value="1"/>
</dbReference>
<dbReference type="GO" id="GO:0005524">
    <property type="term" value="F:ATP binding"/>
    <property type="evidence" value="ECO:0007669"/>
    <property type="project" value="UniProtKB-KW"/>
</dbReference>
<keyword evidence="7" id="KW-0547">Nucleotide-binding</keyword>
<dbReference type="PANTHER" id="PTHR21299">
    <property type="entry name" value="CYTIDYLATE KINASE/PANTOATE-BETA-ALANINE LIGASE"/>
    <property type="match status" value="1"/>
</dbReference>
<organism evidence="13 14">
    <name type="scientific">Rhizoctonia solani</name>
    <dbReference type="NCBI Taxonomy" id="456999"/>
    <lineage>
        <taxon>Eukaryota</taxon>
        <taxon>Fungi</taxon>
        <taxon>Dikarya</taxon>
        <taxon>Basidiomycota</taxon>
        <taxon>Agaricomycotina</taxon>
        <taxon>Agaricomycetes</taxon>
        <taxon>Cantharellales</taxon>
        <taxon>Ceratobasidiaceae</taxon>
        <taxon>Rhizoctonia</taxon>
    </lineage>
</organism>
<evidence type="ECO:0000313" key="14">
    <source>
        <dbReference type="Proteomes" id="UP000663841"/>
    </source>
</evidence>
<dbReference type="AlphaFoldDB" id="A0A8H3B1Z5"/>
<comment type="catalytic activity">
    <reaction evidence="11">
        <text>(R)-pantoate + beta-alanine + ATP = (R)-pantothenate + AMP + diphosphate + H(+)</text>
        <dbReference type="Rhea" id="RHEA:10912"/>
        <dbReference type="ChEBI" id="CHEBI:15378"/>
        <dbReference type="ChEBI" id="CHEBI:15980"/>
        <dbReference type="ChEBI" id="CHEBI:29032"/>
        <dbReference type="ChEBI" id="CHEBI:30616"/>
        <dbReference type="ChEBI" id="CHEBI:33019"/>
        <dbReference type="ChEBI" id="CHEBI:57966"/>
        <dbReference type="ChEBI" id="CHEBI:456215"/>
        <dbReference type="EC" id="6.3.2.1"/>
    </reaction>
</comment>
<dbReference type="InterPro" id="IPR042176">
    <property type="entry name" value="Pantoate_ligase_C"/>
</dbReference>
<evidence type="ECO:0000256" key="4">
    <source>
        <dbReference type="ARBA" id="ARBA00015647"/>
    </source>
</evidence>
<evidence type="ECO:0000256" key="1">
    <source>
        <dbReference type="ARBA" id="ARBA00004990"/>
    </source>
</evidence>
<feature type="region of interest" description="Disordered" evidence="12">
    <location>
        <begin position="34"/>
        <end position="60"/>
    </location>
</feature>
<dbReference type="EC" id="6.3.2.1" evidence="3"/>
<evidence type="ECO:0000256" key="2">
    <source>
        <dbReference type="ARBA" id="ARBA00009256"/>
    </source>
</evidence>
<name>A0A8H3B1Z5_9AGAM</name>
<dbReference type="Pfam" id="PF02569">
    <property type="entry name" value="Pantoate_ligase"/>
    <property type="match status" value="1"/>
</dbReference>
<dbReference type="InterPro" id="IPR014729">
    <property type="entry name" value="Rossmann-like_a/b/a_fold"/>
</dbReference>
<evidence type="ECO:0000256" key="11">
    <source>
        <dbReference type="ARBA" id="ARBA00048258"/>
    </source>
</evidence>
<evidence type="ECO:0000256" key="3">
    <source>
        <dbReference type="ARBA" id="ARBA00012219"/>
    </source>
</evidence>
<evidence type="ECO:0000256" key="7">
    <source>
        <dbReference type="ARBA" id="ARBA00022741"/>
    </source>
</evidence>
<dbReference type="CDD" id="cd00560">
    <property type="entry name" value="PanC"/>
    <property type="match status" value="1"/>
</dbReference>
<accession>A0A8H3B1Z5</accession>
<dbReference type="UniPathway" id="UPA00028">
    <property type="reaction ID" value="UER00005"/>
</dbReference>
<evidence type="ECO:0000256" key="8">
    <source>
        <dbReference type="ARBA" id="ARBA00022840"/>
    </source>
</evidence>
<comment type="similarity">
    <text evidence="2">Belongs to the pantothenate synthetase family.</text>
</comment>
<dbReference type="HAMAP" id="MF_00158">
    <property type="entry name" value="PanC"/>
    <property type="match status" value="1"/>
</dbReference>
<reference evidence="13" key="1">
    <citation type="submission" date="2021-01" db="EMBL/GenBank/DDBJ databases">
        <authorList>
            <person name="Kaushik A."/>
        </authorList>
    </citation>
    <scope>NUCLEOTIDE SEQUENCE</scope>
    <source>
        <strain evidence="13">AG3-T5</strain>
    </source>
</reference>
<protein>
    <recommendedName>
        <fullName evidence="4">Pantoate--beta-alanine ligase</fullName>
        <ecNumber evidence="3">6.3.2.1</ecNumber>
    </recommendedName>
    <alternativeName>
        <fullName evidence="10">Pantoate-activating enzyme</fullName>
    </alternativeName>
    <alternativeName>
        <fullName evidence="9">Pantothenate synthetase</fullName>
    </alternativeName>
</protein>
<dbReference type="PANTHER" id="PTHR21299:SF1">
    <property type="entry name" value="PANTOATE--BETA-ALANINE LIGASE"/>
    <property type="match status" value="1"/>
</dbReference>
<gene>
    <name evidence="13" type="ORF">RDB_LOCUS111363</name>
</gene>
<dbReference type="InterPro" id="IPR003721">
    <property type="entry name" value="Pantoate_ligase"/>
</dbReference>
<dbReference type="GO" id="GO:0015940">
    <property type="term" value="P:pantothenate biosynthetic process"/>
    <property type="evidence" value="ECO:0007669"/>
    <property type="project" value="UniProtKB-UniPathway"/>
</dbReference>
<evidence type="ECO:0000256" key="6">
    <source>
        <dbReference type="ARBA" id="ARBA00022655"/>
    </source>
</evidence>
<keyword evidence="5" id="KW-0436">Ligase</keyword>
<comment type="pathway">
    <text evidence="1">Cofactor biosynthesis; (R)-pantothenate biosynthesis; (R)-pantothenate from (R)-pantoate and beta-alanine: step 1/1.</text>
</comment>